<sequence length="115" mass="11971">MCKIFVAVALLAVAAYAHHAPPSADEIKAELIAAGVSDTAAAGLVAVGEKYKDQFVAAKGDKEAGKNVFDQFTADADAYIQTQSEADQTAYAAFLQKKKADFQAHHKGAAPATST</sequence>
<reference evidence="3" key="1">
    <citation type="submission" date="2010-08" db="EMBL/GenBank/DDBJ databases">
        <authorList>
            <consortium name="Caenorhabditis japonica Sequencing Consortium"/>
            <person name="Wilson R.K."/>
        </authorList>
    </citation>
    <scope>NUCLEOTIDE SEQUENCE [LARGE SCALE GENOMIC DNA]</scope>
    <source>
        <strain evidence="3">DF5081</strain>
    </source>
</reference>
<evidence type="ECO:0000313" key="2">
    <source>
        <dbReference type="EnsemblMetazoa" id="CJA42684.1"/>
    </source>
</evidence>
<accession>A0A8R1EV31</accession>
<name>A0A8R1EV31_CAEJA</name>
<protein>
    <submittedName>
        <fullName evidence="2">Uncharacterized protein</fullName>
    </submittedName>
</protein>
<dbReference type="AlphaFoldDB" id="A0A8R1EV31"/>
<dbReference type="PANTHER" id="PTHR33272">
    <property type="entry name" value="PROTEIN CBG22877-RELATED"/>
    <property type="match status" value="1"/>
</dbReference>
<dbReference type="Proteomes" id="UP000005237">
    <property type="component" value="Unassembled WGS sequence"/>
</dbReference>
<organism evidence="2 3">
    <name type="scientific">Caenorhabditis japonica</name>
    <dbReference type="NCBI Taxonomy" id="281687"/>
    <lineage>
        <taxon>Eukaryota</taxon>
        <taxon>Metazoa</taxon>
        <taxon>Ecdysozoa</taxon>
        <taxon>Nematoda</taxon>
        <taxon>Chromadorea</taxon>
        <taxon>Rhabditida</taxon>
        <taxon>Rhabditina</taxon>
        <taxon>Rhabditomorpha</taxon>
        <taxon>Rhabditoidea</taxon>
        <taxon>Rhabditidae</taxon>
        <taxon>Peloderinae</taxon>
        <taxon>Caenorhabditis</taxon>
    </lineage>
</organism>
<keyword evidence="3" id="KW-1185">Reference proteome</keyword>
<keyword evidence="1" id="KW-0732">Signal</keyword>
<feature type="chain" id="PRO_5035738439" evidence="1">
    <location>
        <begin position="18"/>
        <end position="115"/>
    </location>
</feature>
<feature type="signal peptide" evidence="1">
    <location>
        <begin position="1"/>
        <end position="17"/>
    </location>
</feature>
<dbReference type="InterPro" id="IPR027913">
    <property type="entry name" value="DUF4473"/>
</dbReference>
<evidence type="ECO:0000256" key="1">
    <source>
        <dbReference type="SAM" id="SignalP"/>
    </source>
</evidence>
<evidence type="ECO:0000313" key="3">
    <source>
        <dbReference type="Proteomes" id="UP000005237"/>
    </source>
</evidence>
<dbReference type="Pfam" id="PF14747">
    <property type="entry name" value="DUF4473"/>
    <property type="match status" value="1"/>
</dbReference>
<proteinExistence type="predicted"/>
<dbReference type="EnsemblMetazoa" id="CJA42684.1">
    <property type="protein sequence ID" value="CJA42684.1"/>
    <property type="gene ID" value="WBGene00218532"/>
</dbReference>
<reference evidence="2" key="2">
    <citation type="submission" date="2022-06" db="UniProtKB">
        <authorList>
            <consortium name="EnsemblMetazoa"/>
        </authorList>
    </citation>
    <scope>IDENTIFICATION</scope>
    <source>
        <strain evidence="2">DF5081</strain>
    </source>
</reference>